<organism evidence="2 3">
    <name type="scientific">Vibrio marisflavi CECT 7928</name>
    <dbReference type="NCBI Taxonomy" id="634439"/>
    <lineage>
        <taxon>Bacteria</taxon>
        <taxon>Pseudomonadati</taxon>
        <taxon>Pseudomonadota</taxon>
        <taxon>Gammaproteobacteria</taxon>
        <taxon>Vibrionales</taxon>
        <taxon>Vibrionaceae</taxon>
        <taxon>Vibrio</taxon>
    </lineage>
</organism>
<accession>A0ABM8ZZY9</accession>
<evidence type="ECO:0000256" key="1">
    <source>
        <dbReference type="SAM" id="Phobius"/>
    </source>
</evidence>
<keyword evidence="1" id="KW-0812">Transmembrane</keyword>
<comment type="caution">
    <text evidence="2">The sequence shown here is derived from an EMBL/GenBank/DDBJ whole genome shotgun (WGS) entry which is preliminary data.</text>
</comment>
<feature type="transmembrane region" description="Helical" evidence="1">
    <location>
        <begin position="17"/>
        <end position="36"/>
    </location>
</feature>
<keyword evidence="3" id="KW-1185">Reference proteome</keyword>
<keyword evidence="1" id="KW-0472">Membrane</keyword>
<protein>
    <submittedName>
        <fullName evidence="2">Uncharacterized protein</fullName>
    </submittedName>
</protein>
<name>A0ABM8ZZY9_9VIBR</name>
<gene>
    <name evidence="2" type="ORF">VMF7928_00512</name>
</gene>
<proteinExistence type="predicted"/>
<evidence type="ECO:0000313" key="2">
    <source>
        <dbReference type="EMBL" id="CAH0536559.1"/>
    </source>
</evidence>
<evidence type="ECO:0000313" key="3">
    <source>
        <dbReference type="Proteomes" id="UP000838748"/>
    </source>
</evidence>
<keyword evidence="1" id="KW-1133">Transmembrane helix</keyword>
<dbReference type="EMBL" id="CAKLDM010000001">
    <property type="protein sequence ID" value="CAH0536559.1"/>
    <property type="molecule type" value="Genomic_DNA"/>
</dbReference>
<sequence length="37" mass="3913">MSCCNKPPRGGTLNMGLFVKTLAITALVVLVLAYLFG</sequence>
<dbReference type="Proteomes" id="UP000838748">
    <property type="component" value="Unassembled WGS sequence"/>
</dbReference>
<reference evidence="2" key="1">
    <citation type="submission" date="2021-11" db="EMBL/GenBank/DDBJ databases">
        <authorList>
            <person name="Rodrigo-Torres L."/>
            <person name="Arahal R. D."/>
            <person name="Lucena T."/>
        </authorList>
    </citation>
    <scope>NUCLEOTIDE SEQUENCE</scope>
    <source>
        <strain evidence="2">CECT 7928</strain>
    </source>
</reference>